<protein>
    <submittedName>
        <fullName evidence="1">Uncharacterized protein</fullName>
    </submittedName>
</protein>
<gene>
    <name evidence="1" type="ORF">DPMN_149521</name>
</gene>
<evidence type="ECO:0000313" key="1">
    <source>
        <dbReference type="EMBL" id="KAH3795958.1"/>
    </source>
</evidence>
<sequence>MSRTLLCEEFKYSFHKTKKDQCQAWAVYRNKEIAGELTIDLKIAFEDHIKRKNRARDEKKSDKSRAKQDKSYHVATFDVEAVLPIPCYLVSIIYYEIKLSCYNLSFYSLQNAKFDMFCGIKLKENEALVKWERVF</sequence>
<reference evidence="1" key="2">
    <citation type="submission" date="2020-11" db="EMBL/GenBank/DDBJ databases">
        <authorList>
            <person name="McCartney M.A."/>
            <person name="Auch B."/>
            <person name="Kono T."/>
            <person name="Mallez S."/>
            <person name="Becker A."/>
            <person name="Gohl D.M."/>
            <person name="Silverstein K.A.T."/>
            <person name="Koren S."/>
            <person name="Bechman K.B."/>
            <person name="Herman A."/>
            <person name="Abrahante J.E."/>
            <person name="Garbe J."/>
        </authorList>
    </citation>
    <scope>NUCLEOTIDE SEQUENCE</scope>
    <source>
        <strain evidence="1">Duluth1</strain>
        <tissue evidence="1">Whole animal</tissue>
    </source>
</reference>
<dbReference type="EMBL" id="JAIWYP010000007">
    <property type="protein sequence ID" value="KAH3795958.1"/>
    <property type="molecule type" value="Genomic_DNA"/>
</dbReference>
<reference evidence="1" key="1">
    <citation type="journal article" date="2019" name="bioRxiv">
        <title>The Genome of the Zebra Mussel, Dreissena polymorpha: A Resource for Invasive Species Research.</title>
        <authorList>
            <person name="McCartney M.A."/>
            <person name="Auch B."/>
            <person name="Kono T."/>
            <person name="Mallez S."/>
            <person name="Zhang Y."/>
            <person name="Obille A."/>
            <person name="Becker A."/>
            <person name="Abrahante J.E."/>
            <person name="Garbe J."/>
            <person name="Badalamenti J.P."/>
            <person name="Herman A."/>
            <person name="Mangelson H."/>
            <person name="Liachko I."/>
            <person name="Sullivan S."/>
            <person name="Sone E.D."/>
            <person name="Koren S."/>
            <person name="Silverstein K.A.T."/>
            <person name="Beckman K.B."/>
            <person name="Gohl D.M."/>
        </authorList>
    </citation>
    <scope>NUCLEOTIDE SEQUENCE</scope>
    <source>
        <strain evidence="1">Duluth1</strain>
        <tissue evidence="1">Whole animal</tissue>
    </source>
</reference>
<keyword evidence="2" id="KW-1185">Reference proteome</keyword>
<name>A0A9D4FEJ9_DREPO</name>
<dbReference type="AlphaFoldDB" id="A0A9D4FEJ9"/>
<dbReference type="Proteomes" id="UP000828390">
    <property type="component" value="Unassembled WGS sequence"/>
</dbReference>
<accession>A0A9D4FEJ9</accession>
<dbReference type="PANTHER" id="PTHR10773:SF19">
    <property type="match status" value="1"/>
</dbReference>
<proteinExistence type="predicted"/>
<dbReference type="PANTHER" id="PTHR10773">
    <property type="entry name" value="DNA-DIRECTED RNA POLYMERASES I, II, AND III SUBUNIT RPABC2"/>
    <property type="match status" value="1"/>
</dbReference>
<comment type="caution">
    <text evidence="1">The sequence shown here is derived from an EMBL/GenBank/DDBJ whole genome shotgun (WGS) entry which is preliminary data.</text>
</comment>
<organism evidence="1 2">
    <name type="scientific">Dreissena polymorpha</name>
    <name type="common">Zebra mussel</name>
    <name type="synonym">Mytilus polymorpha</name>
    <dbReference type="NCBI Taxonomy" id="45954"/>
    <lineage>
        <taxon>Eukaryota</taxon>
        <taxon>Metazoa</taxon>
        <taxon>Spiralia</taxon>
        <taxon>Lophotrochozoa</taxon>
        <taxon>Mollusca</taxon>
        <taxon>Bivalvia</taxon>
        <taxon>Autobranchia</taxon>
        <taxon>Heteroconchia</taxon>
        <taxon>Euheterodonta</taxon>
        <taxon>Imparidentia</taxon>
        <taxon>Neoheterodontei</taxon>
        <taxon>Myida</taxon>
        <taxon>Dreissenoidea</taxon>
        <taxon>Dreissenidae</taxon>
        <taxon>Dreissena</taxon>
    </lineage>
</organism>
<evidence type="ECO:0000313" key="2">
    <source>
        <dbReference type="Proteomes" id="UP000828390"/>
    </source>
</evidence>